<name>A0A5B7DIM8_PORTR</name>
<comment type="caution">
    <text evidence="2">The sequence shown here is derived from an EMBL/GenBank/DDBJ whole genome shotgun (WGS) entry which is preliminary data.</text>
</comment>
<protein>
    <submittedName>
        <fullName evidence="2">Uncharacterized protein</fullName>
    </submittedName>
</protein>
<evidence type="ECO:0000313" key="2">
    <source>
        <dbReference type="EMBL" id="MPC20936.1"/>
    </source>
</evidence>
<organism evidence="2 3">
    <name type="scientific">Portunus trituberculatus</name>
    <name type="common">Swimming crab</name>
    <name type="synonym">Neptunus trituberculatus</name>
    <dbReference type="NCBI Taxonomy" id="210409"/>
    <lineage>
        <taxon>Eukaryota</taxon>
        <taxon>Metazoa</taxon>
        <taxon>Ecdysozoa</taxon>
        <taxon>Arthropoda</taxon>
        <taxon>Crustacea</taxon>
        <taxon>Multicrustacea</taxon>
        <taxon>Malacostraca</taxon>
        <taxon>Eumalacostraca</taxon>
        <taxon>Eucarida</taxon>
        <taxon>Decapoda</taxon>
        <taxon>Pleocyemata</taxon>
        <taxon>Brachyura</taxon>
        <taxon>Eubrachyura</taxon>
        <taxon>Portunoidea</taxon>
        <taxon>Portunidae</taxon>
        <taxon>Portuninae</taxon>
        <taxon>Portunus</taxon>
    </lineage>
</organism>
<proteinExistence type="predicted"/>
<keyword evidence="3" id="KW-1185">Reference proteome</keyword>
<accession>A0A5B7DIM8</accession>
<evidence type="ECO:0000256" key="1">
    <source>
        <dbReference type="SAM" id="MobiDB-lite"/>
    </source>
</evidence>
<feature type="compositionally biased region" description="Polar residues" evidence="1">
    <location>
        <begin position="1"/>
        <end position="16"/>
    </location>
</feature>
<gene>
    <name evidence="2" type="ORF">E2C01_013901</name>
</gene>
<evidence type="ECO:0000313" key="3">
    <source>
        <dbReference type="Proteomes" id="UP000324222"/>
    </source>
</evidence>
<dbReference type="Proteomes" id="UP000324222">
    <property type="component" value="Unassembled WGS sequence"/>
</dbReference>
<dbReference type="EMBL" id="VSRR010000927">
    <property type="protein sequence ID" value="MPC20936.1"/>
    <property type="molecule type" value="Genomic_DNA"/>
</dbReference>
<dbReference type="AlphaFoldDB" id="A0A5B7DIM8"/>
<sequence length="163" mass="17412">MCRASNATRPTEQTGPHLQAAKHREGSAIIIPSSCNFLKLHSAPNLTIFPEPTDVVSEDSRLASPADCVLASLTTLCPKPRGRSISPWRKASRHVFLAASALHPPCRRQEGLPQTPRPLLSATLTRSRALPTDAAPVLPFPAPKDPRASGIAENGLVESCNSL</sequence>
<reference evidence="2 3" key="1">
    <citation type="submission" date="2019-05" db="EMBL/GenBank/DDBJ databases">
        <title>Another draft genome of Portunus trituberculatus and its Hox gene families provides insights of decapod evolution.</title>
        <authorList>
            <person name="Jeong J.-H."/>
            <person name="Song I."/>
            <person name="Kim S."/>
            <person name="Choi T."/>
            <person name="Kim D."/>
            <person name="Ryu S."/>
            <person name="Kim W."/>
        </authorList>
    </citation>
    <scope>NUCLEOTIDE SEQUENCE [LARGE SCALE GENOMIC DNA]</scope>
    <source>
        <tissue evidence="2">Muscle</tissue>
    </source>
</reference>
<feature type="region of interest" description="Disordered" evidence="1">
    <location>
        <begin position="1"/>
        <end position="22"/>
    </location>
</feature>